<dbReference type="GO" id="GO:0034081">
    <property type="term" value="C:polyketide synthase complex"/>
    <property type="evidence" value="ECO:0007669"/>
    <property type="project" value="UniProtKB-ARBA"/>
</dbReference>
<dbReference type="Gene3D" id="3.40.366.10">
    <property type="entry name" value="Malonyl-Coenzyme A Acyl Carrier Protein, domain 2"/>
    <property type="match status" value="1"/>
</dbReference>
<evidence type="ECO:0000256" key="16">
    <source>
        <dbReference type="ARBA" id="ARBA00066974"/>
    </source>
</evidence>
<comment type="cofactor">
    <cofactor evidence="2">
        <name>pantetheine 4'-phosphate</name>
        <dbReference type="ChEBI" id="CHEBI:47942"/>
    </cofactor>
</comment>
<dbReference type="InterPro" id="IPR036736">
    <property type="entry name" value="ACP-like_sf"/>
</dbReference>
<dbReference type="SMART" id="SM00825">
    <property type="entry name" value="PKS_KS"/>
    <property type="match status" value="1"/>
</dbReference>
<proteinExistence type="predicted"/>
<dbReference type="InterPro" id="IPR050091">
    <property type="entry name" value="PKS_NRPS_Biosynth_Enz"/>
</dbReference>
<dbReference type="SUPFAM" id="SSF47336">
    <property type="entry name" value="ACP-like"/>
    <property type="match status" value="1"/>
</dbReference>
<evidence type="ECO:0000313" key="23">
    <source>
        <dbReference type="EMBL" id="RCJ40972.1"/>
    </source>
</evidence>
<dbReference type="PROSITE" id="PS52004">
    <property type="entry name" value="KS3_2"/>
    <property type="match status" value="1"/>
</dbReference>
<keyword evidence="10" id="KW-0511">Multifunctional enzyme</keyword>
<dbReference type="PROSITE" id="PS00012">
    <property type="entry name" value="PHOSPHOPANTETHEINE"/>
    <property type="match status" value="1"/>
</dbReference>
<dbReference type="Pfam" id="PF22621">
    <property type="entry name" value="CurL-like_PKS_C"/>
    <property type="match status" value="1"/>
</dbReference>
<keyword evidence="8" id="KW-0560">Oxidoreductase</keyword>
<dbReference type="GO" id="GO:0004312">
    <property type="term" value="F:fatty acid synthase activity"/>
    <property type="evidence" value="ECO:0007669"/>
    <property type="project" value="TreeGrafter"/>
</dbReference>
<reference evidence="23" key="1">
    <citation type="submission" date="2016-04" db="EMBL/GenBank/DDBJ databases">
        <authorList>
            <person name="Tabuchi Yagui T.R."/>
        </authorList>
    </citation>
    <scope>NUCLEOTIDE SEQUENCE [LARGE SCALE GENOMIC DNA]</scope>
    <source>
        <strain evidence="23">NIES-26</strain>
    </source>
</reference>
<evidence type="ECO:0000256" key="11">
    <source>
        <dbReference type="ARBA" id="ARBA00050973"/>
    </source>
</evidence>
<dbReference type="InterPro" id="IPR014043">
    <property type="entry name" value="Acyl_transferase_dom"/>
</dbReference>
<comment type="function">
    <text evidence="15">Part of the PpsABCDE complex involved in the biosynthesis of the lipid core common to phthiocerols and phenolphthiocerols by successive additions of malonyl-CoA or methylmalonyl-CoA extender units. PpsA can accept as substrate the activated forms of either icosanoyl (C20), docosanoyl (C22) or lignoceroyl (C24) groups from FadD26, or a (4-hydroxyphenyl)-C17 or (4-hydroxyphenyl)-C19 fatty acyl from FadD29. PpsA initiates the biosynthesis and extends its substrate using a malonyl-CoA extender unit. The PpsB and PpsC proteins add the second and third malonyl-CoA extender units. PpsD adds an (R)-methylmalonyl unit and PpsE adds a second (R)-methylmalonyl unit. The incorporation of the methylmalonyl units results in formation of two branched methyl groups in the elongated product.</text>
</comment>
<organism evidence="23 24">
    <name type="scientific">Nostoc minutum NIES-26</name>
    <dbReference type="NCBI Taxonomy" id="1844469"/>
    <lineage>
        <taxon>Bacteria</taxon>
        <taxon>Bacillati</taxon>
        <taxon>Cyanobacteriota</taxon>
        <taxon>Cyanophyceae</taxon>
        <taxon>Nostocales</taxon>
        <taxon>Nostocaceae</taxon>
        <taxon>Nostoc</taxon>
    </lineage>
</organism>
<comment type="catalytic activity">
    <reaction evidence="11">
        <text>17-(4-hydroxyphenyl)heptadecanoyl-[(phenol)carboxyphthiodiolenone synthase] + 2 (S)-methylmalonyl-CoA + 3 malonyl-CoA + 5 NADPH + 10 H(+) = C35-(phenol)carboxyphthiodiolenone-[(phenol)carboxyphthiodiolenone synthase] + 5 CO2 + 5 NADP(+) + 5 CoA + 2 H2O</text>
        <dbReference type="Rhea" id="RHEA:57756"/>
        <dbReference type="Rhea" id="RHEA-COMP:14272"/>
        <dbReference type="Rhea" id="RHEA-COMP:14989"/>
        <dbReference type="ChEBI" id="CHEBI:15377"/>
        <dbReference type="ChEBI" id="CHEBI:15378"/>
        <dbReference type="ChEBI" id="CHEBI:16526"/>
        <dbReference type="ChEBI" id="CHEBI:57287"/>
        <dbReference type="ChEBI" id="CHEBI:57327"/>
        <dbReference type="ChEBI" id="CHEBI:57384"/>
        <dbReference type="ChEBI" id="CHEBI:57783"/>
        <dbReference type="ChEBI" id="CHEBI:58349"/>
        <dbReference type="ChEBI" id="CHEBI:133300"/>
        <dbReference type="ChEBI" id="CHEBI:142259"/>
        <dbReference type="EC" id="2.3.1.292"/>
    </reaction>
</comment>
<evidence type="ECO:0000256" key="3">
    <source>
        <dbReference type="ARBA" id="ARBA00022450"/>
    </source>
</evidence>
<evidence type="ECO:0000256" key="4">
    <source>
        <dbReference type="ARBA" id="ARBA00022553"/>
    </source>
</evidence>
<comment type="cofactor">
    <cofactor evidence="1">
        <name>NADP(+)</name>
        <dbReference type="ChEBI" id="CHEBI:58349"/>
    </cofactor>
</comment>
<dbReference type="PANTHER" id="PTHR43775:SF51">
    <property type="entry name" value="INACTIVE PHENOLPHTHIOCEROL SYNTHESIS POLYKETIDE SYNTHASE TYPE I PKS1-RELATED"/>
    <property type="match status" value="1"/>
</dbReference>
<evidence type="ECO:0000259" key="21">
    <source>
        <dbReference type="PROSITE" id="PS50075"/>
    </source>
</evidence>
<sequence length="1034" mass="113913">MNILPDLNSLSRQDEIAIIGMSCRFPGAKDVDSFWQNLQNGVESISFFTDEELAAAGINPTVLNDPSYVKAGCVLKNIELFDAAFFGFTPKEAEITDPQHRLFLECVCQALENAGYNSETYPGQIGLFAGVALSSYLLTNIFSNFYAHRDLLKPAETFKIFIGNDKDHLPTQISYKLNLRGPSVNVQTTCSTSLVAVHFACQSLLNGESDIALAGGVSITVPEITGYYYEQGGIVSPDGHCRAFDANAGGTVFGSGLGVVVLKRLEDAISDRDYIHAVIKGSAINNDGSLKVGYTAPSVDGQTAVISEAMALAGVNPETISYVETHGTGTCLGDPIEIAALTQAFASSTDKKNFCAIGSVKTNVGHLNTAAGVAGLIKTVQALKYKQIPSSLNFNRPNPQIDFANSPFYVNTTLSEWKTNGIPRRAGVSSFGIGGTNAHVILEEAPIQLKIQNSKFKSKYLVLCVSAKTENALEQVTANLVNHLKEHPELNLADVAYTLNIGRRTFEHRRMVVCRDVDDALKALITLDPQRVVNYYQKPSNRPVILMFSGQGAQYVNMARELYEVEPIFRQQVDVCADILKPHLGLDLRQLIYPSEQEIATASAQLQQTAIAQPALFVIEYAIAKLWMQWGVRATGMIGHSIGEYAAATLAGVFSLEDALALVTARGEMMQLLPPGSMLAVPLPEKDVQPFLGKELSVAAINSPSTCVVSGRTEAIEALQIYLGSKGIDCRLLHTSHAFHSQMMEPVLASFQERVKKVSLKSPQIPFISNLTGTWIKNDEATNPNYWSQHLRSCVRFSAGISELLKQPEGIFLEVGPGRTLSTLTKQHLAPDTNQLVLTSLRHPQEQQSDITFLLNTLGYLWLSGIEIDWSEFYNYEECYRVPLPTYPFERQRYWIEAKSPTLLTDEINPIFDSKETEIKDLYSQYSRPKLVNSYVAPTNELEQQIAQIWQEVLGIEQVGIYDNFFDLGGDSLIATQLASRLQVNFPVELPLRELLLQALTVAQQAKMIEEFMIEKIAELSEEEAEAFLNKIRG</sequence>
<keyword evidence="9" id="KW-0443">Lipid metabolism</keyword>
<evidence type="ECO:0000256" key="10">
    <source>
        <dbReference type="ARBA" id="ARBA00023268"/>
    </source>
</evidence>
<gene>
    <name evidence="23" type="ORF">A6770_36755</name>
</gene>
<evidence type="ECO:0000256" key="1">
    <source>
        <dbReference type="ARBA" id="ARBA00001937"/>
    </source>
</evidence>
<evidence type="ECO:0000256" key="20">
    <source>
        <dbReference type="ARBA" id="ARBA00084020"/>
    </source>
</evidence>
<dbReference type="InterPro" id="IPR020841">
    <property type="entry name" value="PKS_Beta-ketoAc_synthase_dom"/>
</dbReference>
<dbReference type="EC" id="2.3.1.292" evidence="16"/>
<dbReference type="InterPro" id="IPR006162">
    <property type="entry name" value="Ppantetheine_attach_site"/>
</dbReference>
<comment type="catalytic activity">
    <reaction evidence="13">
        <text>docosanoyl-[(phenol)carboxyphthiodiolenone synthase] + 2 (S)-methylmalonyl-CoA + 3 malonyl-CoA + 5 NADPH + 10 H(+) = C34-carboxyphthiodiolenone-[(phenol)carboxyphthiodiolenone synthase] + 5 CO2 + 5 NADP(+) + 5 CoA + 2 H2O</text>
        <dbReference type="Rhea" id="RHEA:57752"/>
        <dbReference type="Rhea" id="RHEA-COMP:14987"/>
        <dbReference type="Rhea" id="RHEA-COMP:14988"/>
        <dbReference type="ChEBI" id="CHEBI:15377"/>
        <dbReference type="ChEBI" id="CHEBI:15378"/>
        <dbReference type="ChEBI" id="CHEBI:16526"/>
        <dbReference type="ChEBI" id="CHEBI:57287"/>
        <dbReference type="ChEBI" id="CHEBI:57327"/>
        <dbReference type="ChEBI" id="CHEBI:57384"/>
        <dbReference type="ChEBI" id="CHEBI:57783"/>
        <dbReference type="ChEBI" id="CHEBI:58349"/>
        <dbReference type="ChEBI" id="CHEBI:142237"/>
        <dbReference type="ChEBI" id="CHEBI:142238"/>
        <dbReference type="EC" id="2.3.1.292"/>
    </reaction>
</comment>
<dbReference type="Pfam" id="PF00698">
    <property type="entry name" value="Acyl_transf_1"/>
    <property type="match status" value="1"/>
</dbReference>
<dbReference type="SUPFAM" id="SSF52151">
    <property type="entry name" value="FabD/lysophospholipase-like"/>
    <property type="match status" value="1"/>
</dbReference>
<evidence type="ECO:0000256" key="12">
    <source>
        <dbReference type="ARBA" id="ARBA00051971"/>
    </source>
</evidence>
<evidence type="ECO:0000313" key="24">
    <source>
        <dbReference type="Proteomes" id="UP000252107"/>
    </source>
</evidence>
<dbReference type="AlphaFoldDB" id="A0A367S0L2"/>
<comment type="caution">
    <text evidence="23">The sequence shown here is derived from an EMBL/GenBank/DDBJ whole genome shotgun (WGS) entry which is preliminary data.</text>
</comment>
<dbReference type="GO" id="GO:0006633">
    <property type="term" value="P:fatty acid biosynthetic process"/>
    <property type="evidence" value="ECO:0007669"/>
    <property type="project" value="TreeGrafter"/>
</dbReference>
<evidence type="ECO:0000259" key="22">
    <source>
        <dbReference type="PROSITE" id="PS52004"/>
    </source>
</evidence>
<dbReference type="Gene3D" id="3.40.47.10">
    <property type="match status" value="1"/>
</dbReference>
<accession>A0A367S0L2</accession>
<feature type="domain" description="Carrier" evidence="21">
    <location>
        <begin position="937"/>
        <end position="1013"/>
    </location>
</feature>
<evidence type="ECO:0000256" key="19">
    <source>
        <dbReference type="ARBA" id="ARBA00078169"/>
    </source>
</evidence>
<keyword evidence="7" id="KW-0521">NADP</keyword>
<evidence type="ECO:0000256" key="6">
    <source>
        <dbReference type="ARBA" id="ARBA00022832"/>
    </source>
</evidence>
<name>A0A367S0L2_9NOSO</name>
<dbReference type="Pfam" id="PF00109">
    <property type="entry name" value="ketoacyl-synt"/>
    <property type="match status" value="1"/>
</dbReference>
<dbReference type="Pfam" id="PF02801">
    <property type="entry name" value="Ketoacyl-synt_C"/>
    <property type="match status" value="1"/>
</dbReference>
<dbReference type="InterPro" id="IPR014031">
    <property type="entry name" value="Ketoacyl_synth_C"/>
</dbReference>
<evidence type="ECO:0000256" key="15">
    <source>
        <dbReference type="ARBA" id="ARBA00058455"/>
    </source>
</evidence>
<dbReference type="Proteomes" id="UP000252107">
    <property type="component" value="Unassembled WGS sequence"/>
</dbReference>
<dbReference type="InterPro" id="IPR014030">
    <property type="entry name" value="Ketoacyl_synth_N"/>
</dbReference>
<feature type="domain" description="Ketosynthase family 3 (KS3)" evidence="22">
    <location>
        <begin position="13"/>
        <end position="444"/>
    </location>
</feature>
<dbReference type="InterPro" id="IPR016035">
    <property type="entry name" value="Acyl_Trfase/lysoPLipase"/>
</dbReference>
<dbReference type="GO" id="GO:0016491">
    <property type="term" value="F:oxidoreductase activity"/>
    <property type="evidence" value="ECO:0007669"/>
    <property type="project" value="UniProtKB-KW"/>
</dbReference>
<dbReference type="PANTHER" id="PTHR43775">
    <property type="entry name" value="FATTY ACID SYNTHASE"/>
    <property type="match status" value="1"/>
</dbReference>
<comment type="catalytic activity">
    <reaction evidence="12">
        <text>19-(4-hydroxyphenyl)nonadecanoyl-[(phenol)carboxyphthiodiolenone synthase] + 2 (S)-methylmalonyl-CoA + 3 malonyl-CoA + 5 NADPH + 10 H(+) = C37-(phenol)carboxyphthiodiolenone-[(phenol)carboxyphthiodiolenone synthase] + 5 CO2 + 5 NADP(+) + 5 CoA + 2 H2O</text>
        <dbReference type="Rhea" id="RHEA:57760"/>
        <dbReference type="Rhea" id="RHEA-COMP:14273"/>
        <dbReference type="Rhea" id="RHEA-COMP:14990"/>
        <dbReference type="ChEBI" id="CHEBI:15377"/>
        <dbReference type="ChEBI" id="CHEBI:15378"/>
        <dbReference type="ChEBI" id="CHEBI:16526"/>
        <dbReference type="ChEBI" id="CHEBI:57287"/>
        <dbReference type="ChEBI" id="CHEBI:57327"/>
        <dbReference type="ChEBI" id="CHEBI:57384"/>
        <dbReference type="ChEBI" id="CHEBI:57783"/>
        <dbReference type="ChEBI" id="CHEBI:58349"/>
        <dbReference type="ChEBI" id="CHEBI:133301"/>
        <dbReference type="ChEBI" id="CHEBI:142260"/>
        <dbReference type="EC" id="2.3.1.292"/>
    </reaction>
</comment>
<comment type="catalytic activity">
    <reaction evidence="14">
        <text>icosanoyl-[(phenol)carboxyphthiodiolenone synthase] + 2 (S)-methylmalonyl-CoA + 3 malonyl-CoA + 5 NADPH + 10 H(+) = C32-carboxyphthiodiolenone-[(phenol)carboxyphthiodiolenone synthase] + 5 CO2 + 5 NADP(+) + 5 CoA + 2 H2O</text>
        <dbReference type="Rhea" id="RHEA:57748"/>
        <dbReference type="Rhea" id="RHEA-COMP:14985"/>
        <dbReference type="Rhea" id="RHEA-COMP:14986"/>
        <dbReference type="ChEBI" id="CHEBI:15377"/>
        <dbReference type="ChEBI" id="CHEBI:15378"/>
        <dbReference type="ChEBI" id="CHEBI:16526"/>
        <dbReference type="ChEBI" id="CHEBI:57287"/>
        <dbReference type="ChEBI" id="CHEBI:57327"/>
        <dbReference type="ChEBI" id="CHEBI:57384"/>
        <dbReference type="ChEBI" id="CHEBI:57783"/>
        <dbReference type="ChEBI" id="CHEBI:58349"/>
        <dbReference type="ChEBI" id="CHEBI:87848"/>
        <dbReference type="ChEBI" id="CHEBI:142236"/>
        <dbReference type="EC" id="2.3.1.292"/>
    </reaction>
</comment>
<keyword evidence="24" id="KW-1185">Reference proteome</keyword>
<evidence type="ECO:0000256" key="14">
    <source>
        <dbReference type="ARBA" id="ARBA00052745"/>
    </source>
</evidence>
<protein>
    <recommendedName>
        <fullName evidence="17">Phenolphthiocerol/phthiocerol polyketide synthase subunit E</fullName>
        <ecNumber evidence="16">2.3.1.292</ecNumber>
    </recommendedName>
    <alternativeName>
        <fullName evidence="19">(Phenol)carboxyphthiodiolenone synthase subunit E</fullName>
    </alternativeName>
    <alternativeName>
        <fullName evidence="20">Beta-ketoacyl-acyl-carrier-protein synthase I</fullName>
    </alternativeName>
    <alternativeName>
        <fullName evidence="18">Phthiocerol synthesis polyketide synthase type I PpsE</fullName>
    </alternativeName>
</protein>
<keyword evidence="6" id="KW-0276">Fatty acid metabolism</keyword>
<evidence type="ECO:0000256" key="18">
    <source>
        <dbReference type="ARBA" id="ARBA00075053"/>
    </source>
</evidence>
<dbReference type="CDD" id="cd00833">
    <property type="entry name" value="PKS"/>
    <property type="match status" value="1"/>
</dbReference>
<dbReference type="Pfam" id="PF00550">
    <property type="entry name" value="PP-binding"/>
    <property type="match status" value="1"/>
</dbReference>
<dbReference type="SMART" id="SM00827">
    <property type="entry name" value="PKS_AT"/>
    <property type="match status" value="1"/>
</dbReference>
<evidence type="ECO:0000256" key="2">
    <source>
        <dbReference type="ARBA" id="ARBA00001957"/>
    </source>
</evidence>
<evidence type="ECO:0000256" key="17">
    <source>
        <dbReference type="ARBA" id="ARBA00073623"/>
    </source>
</evidence>
<dbReference type="Gene3D" id="1.10.1200.10">
    <property type="entry name" value="ACP-like"/>
    <property type="match status" value="1"/>
</dbReference>
<dbReference type="InterPro" id="IPR016039">
    <property type="entry name" value="Thiolase-like"/>
</dbReference>
<dbReference type="EMBL" id="LXQD01000032">
    <property type="protein sequence ID" value="RCJ40972.1"/>
    <property type="molecule type" value="Genomic_DNA"/>
</dbReference>
<dbReference type="InterPro" id="IPR009081">
    <property type="entry name" value="PP-bd_ACP"/>
</dbReference>
<dbReference type="InterPro" id="IPR016036">
    <property type="entry name" value="Malonyl_transacylase_ACP-bd"/>
</dbReference>
<evidence type="ECO:0000256" key="13">
    <source>
        <dbReference type="ARBA" id="ARBA00052119"/>
    </source>
</evidence>
<keyword evidence="3" id="KW-0596">Phosphopantetheine</keyword>
<dbReference type="Gene3D" id="3.30.70.250">
    <property type="entry name" value="Malonyl-CoA ACP transacylase, ACP-binding"/>
    <property type="match status" value="1"/>
</dbReference>
<dbReference type="InterPro" id="IPR001227">
    <property type="entry name" value="Ac_transferase_dom_sf"/>
</dbReference>
<dbReference type="PROSITE" id="PS50075">
    <property type="entry name" value="CARRIER"/>
    <property type="match status" value="1"/>
</dbReference>
<dbReference type="FunFam" id="3.40.47.10:FF:000042">
    <property type="entry name" value="Polyketide synthase Pks13"/>
    <property type="match status" value="1"/>
</dbReference>
<dbReference type="FunFam" id="1.10.1200.10:FF:000005">
    <property type="entry name" value="Nonribosomal peptide synthetase 1"/>
    <property type="match status" value="1"/>
</dbReference>
<keyword evidence="5" id="KW-0808">Transferase</keyword>
<dbReference type="SUPFAM" id="SSF53901">
    <property type="entry name" value="Thiolase-like"/>
    <property type="match status" value="1"/>
</dbReference>
<evidence type="ECO:0000256" key="9">
    <source>
        <dbReference type="ARBA" id="ARBA00023098"/>
    </source>
</evidence>
<keyword evidence="4" id="KW-0597">Phosphoprotein</keyword>
<evidence type="ECO:0000256" key="7">
    <source>
        <dbReference type="ARBA" id="ARBA00022857"/>
    </source>
</evidence>
<dbReference type="Gene3D" id="3.30.70.3290">
    <property type="match status" value="1"/>
</dbReference>
<evidence type="ECO:0000256" key="5">
    <source>
        <dbReference type="ARBA" id="ARBA00022679"/>
    </source>
</evidence>
<dbReference type="SUPFAM" id="SSF55048">
    <property type="entry name" value="Probable ACP-binding domain of malonyl-CoA ACP transacylase"/>
    <property type="match status" value="1"/>
</dbReference>
<evidence type="ECO:0000256" key="8">
    <source>
        <dbReference type="ARBA" id="ARBA00023002"/>
    </source>
</evidence>